<name>A0ABS1FFP3_9PROT</name>
<gene>
    <name evidence="2" type="ORF">JHL17_32760</name>
</gene>
<reference evidence="3" key="1">
    <citation type="submission" date="2021-01" db="EMBL/GenBank/DDBJ databases">
        <title>Genome public.</title>
        <authorList>
            <person name="Liu C."/>
            <person name="Sun Q."/>
        </authorList>
    </citation>
    <scope>NUCLEOTIDE SEQUENCE [LARGE SCALE GENOMIC DNA]</scope>
    <source>
        <strain evidence="3">YIM B02556</strain>
    </source>
</reference>
<feature type="region of interest" description="Disordered" evidence="1">
    <location>
        <begin position="1"/>
        <end position="51"/>
    </location>
</feature>
<comment type="caution">
    <text evidence="2">The sequence shown here is derived from an EMBL/GenBank/DDBJ whole genome shotgun (WGS) entry which is preliminary data.</text>
</comment>
<evidence type="ECO:0000313" key="2">
    <source>
        <dbReference type="EMBL" id="MBK1842178.1"/>
    </source>
</evidence>
<dbReference type="Proteomes" id="UP000652760">
    <property type="component" value="Unassembled WGS sequence"/>
</dbReference>
<evidence type="ECO:0000256" key="1">
    <source>
        <dbReference type="SAM" id="MobiDB-lite"/>
    </source>
</evidence>
<accession>A0ABS1FFP3</accession>
<keyword evidence="3" id="KW-1185">Reference proteome</keyword>
<feature type="compositionally biased region" description="Basic residues" evidence="1">
    <location>
        <begin position="36"/>
        <end position="47"/>
    </location>
</feature>
<protein>
    <submittedName>
        <fullName evidence="2">Uncharacterized protein</fullName>
    </submittedName>
</protein>
<proteinExistence type="predicted"/>
<dbReference type="RefSeq" id="WP_200198848.1">
    <property type="nucleotide sequence ID" value="NZ_JAENHM010000083.1"/>
</dbReference>
<sequence>MRIKMPTTKAVPTITEPNEDVKTAEAWANGPPAAPAKKRSQPKRKTPPKVLRSYRLPQRLLDRIGLVSDDISLPEYTVVELLLNEALAARGVPKTLDKPG</sequence>
<evidence type="ECO:0000313" key="3">
    <source>
        <dbReference type="Proteomes" id="UP000652760"/>
    </source>
</evidence>
<dbReference type="EMBL" id="JAENHM010000083">
    <property type="protein sequence ID" value="MBK1842178.1"/>
    <property type="molecule type" value="Genomic_DNA"/>
</dbReference>
<organism evidence="2 3">
    <name type="scientific">Azospirillum endophyticum</name>
    <dbReference type="NCBI Taxonomy" id="2800326"/>
    <lineage>
        <taxon>Bacteria</taxon>
        <taxon>Pseudomonadati</taxon>
        <taxon>Pseudomonadota</taxon>
        <taxon>Alphaproteobacteria</taxon>
        <taxon>Rhodospirillales</taxon>
        <taxon>Azospirillaceae</taxon>
        <taxon>Azospirillum</taxon>
    </lineage>
</organism>